<protein>
    <recommendedName>
        <fullName evidence="9">Long-chain fatty acid transport protein</fullName>
    </recommendedName>
</protein>
<evidence type="ECO:0000256" key="1">
    <source>
        <dbReference type="ARBA" id="ARBA00004571"/>
    </source>
</evidence>
<keyword evidence="4" id="KW-0812">Transmembrane</keyword>
<dbReference type="PANTHER" id="PTHR35093:SF8">
    <property type="entry name" value="OUTER MEMBRANE PROTEIN NMB0088-RELATED"/>
    <property type="match status" value="1"/>
</dbReference>
<evidence type="ECO:0000256" key="7">
    <source>
        <dbReference type="ARBA" id="ARBA00023237"/>
    </source>
</evidence>
<dbReference type="Gene3D" id="2.40.160.60">
    <property type="entry name" value="Outer membrane protein transport protein (OMPP1/FadL/TodX)"/>
    <property type="match status" value="1"/>
</dbReference>
<keyword evidence="3" id="KW-1134">Transmembrane beta strand</keyword>
<keyword evidence="5" id="KW-0732">Signal</keyword>
<organism evidence="8">
    <name type="scientific">uncultured delta proteobacterium HF0010_08B07</name>
    <dbReference type="NCBI Taxonomy" id="710821"/>
    <lineage>
        <taxon>Bacteria</taxon>
        <taxon>Deltaproteobacteria</taxon>
        <taxon>environmental samples</taxon>
    </lineage>
</organism>
<dbReference type="AlphaFoldDB" id="E0XWW4"/>
<dbReference type="PANTHER" id="PTHR35093">
    <property type="entry name" value="OUTER MEMBRANE PROTEIN NMB0088-RELATED"/>
    <property type="match status" value="1"/>
</dbReference>
<evidence type="ECO:0000256" key="2">
    <source>
        <dbReference type="ARBA" id="ARBA00008163"/>
    </source>
</evidence>
<comment type="similarity">
    <text evidence="2">Belongs to the OmpP1/FadL family.</text>
</comment>
<evidence type="ECO:0000313" key="8">
    <source>
        <dbReference type="EMBL" id="ADI18905.1"/>
    </source>
</evidence>
<evidence type="ECO:0000256" key="3">
    <source>
        <dbReference type="ARBA" id="ARBA00022452"/>
    </source>
</evidence>
<dbReference type="Pfam" id="PF03349">
    <property type="entry name" value="Toluene_X"/>
    <property type="match status" value="1"/>
</dbReference>
<dbReference type="GO" id="GO:0015483">
    <property type="term" value="F:long-chain fatty acid transporting porin activity"/>
    <property type="evidence" value="ECO:0007669"/>
    <property type="project" value="TreeGrafter"/>
</dbReference>
<keyword evidence="7" id="KW-0998">Cell outer membrane</keyword>
<dbReference type="SUPFAM" id="SSF56935">
    <property type="entry name" value="Porins"/>
    <property type="match status" value="1"/>
</dbReference>
<dbReference type="EMBL" id="GU474903">
    <property type="protein sequence ID" value="ADI18905.1"/>
    <property type="molecule type" value="Genomic_DNA"/>
</dbReference>
<dbReference type="InterPro" id="IPR005017">
    <property type="entry name" value="OMPP1/FadL/TodX"/>
</dbReference>
<name>E0XWW4_9DELT</name>
<evidence type="ECO:0000256" key="4">
    <source>
        <dbReference type="ARBA" id="ARBA00022692"/>
    </source>
</evidence>
<dbReference type="GO" id="GO:0009279">
    <property type="term" value="C:cell outer membrane"/>
    <property type="evidence" value="ECO:0007669"/>
    <property type="project" value="UniProtKB-SubCell"/>
</dbReference>
<evidence type="ECO:0000256" key="5">
    <source>
        <dbReference type="ARBA" id="ARBA00022729"/>
    </source>
</evidence>
<evidence type="ECO:0008006" key="9">
    <source>
        <dbReference type="Google" id="ProtNLM"/>
    </source>
</evidence>
<proteinExistence type="inferred from homology"/>
<accession>E0XWW4</accession>
<keyword evidence="6" id="KW-0472">Membrane</keyword>
<reference evidence="8" key="1">
    <citation type="journal article" date="2011" name="Environ. Microbiol.">
        <title>Time-series analyses of Monterey Bay coastal microbial picoplankton using a 'genome proxy' microarray.</title>
        <authorList>
            <person name="Rich V.I."/>
            <person name="Pham V.D."/>
            <person name="Eppley J."/>
            <person name="Shi Y."/>
            <person name="DeLong E.F."/>
        </authorList>
    </citation>
    <scope>NUCLEOTIDE SEQUENCE</scope>
</reference>
<evidence type="ECO:0000256" key="6">
    <source>
        <dbReference type="ARBA" id="ARBA00023136"/>
    </source>
</evidence>
<comment type="subcellular location">
    <subcellularLocation>
        <location evidence="1">Cell outer membrane</location>
        <topology evidence="1">Multi-pass membrane protein</topology>
    </subcellularLocation>
</comment>
<sequence>MILRCMFFGQRGAKSMRLVNSLLLFLTFSSIPLLIGSEAKANPFFVGRFNGLLGGPLDESAFSLYWNPANLYTERIQFDLHVGIISRQASYDRFLPETVEADVAAANGGLSTTSALGALPSLAFHSGLSLNDDFKLGYGAGVYIARAGTANWDRDPEASSQYPGAYDGPQRWSALSTFMLLVNYAGGVSLEYDRVSIGAALSYVDTTLSTTKAANADKSDDLTNPDGELKEGRIFLDGATGANWNATLGINLDFDDIDLAYAWRLPVIYELQGTAYVLYANAPETRANAQVELQVAESHLISLAYTEGKIRYRFEYERLLWSIMDQQQILNVDQLDANGNPRELLLLDRQFKDTNAYRFRLDYSISDLLMLNTGISYEEGVTLEEYHEPGLAEAEQIEIGFGAQFPLTKELSLNASFFYQYFFDRTVTNSEQSPPTNGEYTDRRQYLNFNLCWSL</sequence>